<dbReference type="Gene3D" id="3.30.710.10">
    <property type="entry name" value="Potassium Channel Kv1.1, Chain A"/>
    <property type="match status" value="1"/>
</dbReference>
<dbReference type="AlphaFoldDB" id="A0A1I7Y192"/>
<proteinExistence type="predicted"/>
<organism evidence="1 2">
    <name type="scientific">Steinernema glaseri</name>
    <dbReference type="NCBI Taxonomy" id="37863"/>
    <lineage>
        <taxon>Eukaryota</taxon>
        <taxon>Metazoa</taxon>
        <taxon>Ecdysozoa</taxon>
        <taxon>Nematoda</taxon>
        <taxon>Chromadorea</taxon>
        <taxon>Rhabditida</taxon>
        <taxon>Tylenchina</taxon>
        <taxon>Panagrolaimomorpha</taxon>
        <taxon>Strongyloidoidea</taxon>
        <taxon>Steinernematidae</taxon>
        <taxon>Steinernema</taxon>
    </lineage>
</organism>
<keyword evidence="1" id="KW-1185">Reference proteome</keyword>
<dbReference type="InterPro" id="IPR011333">
    <property type="entry name" value="SKP1/BTB/POZ_sf"/>
</dbReference>
<evidence type="ECO:0000313" key="2">
    <source>
        <dbReference type="WBParaSite" id="L893_g11708.t1"/>
    </source>
</evidence>
<protein>
    <submittedName>
        <fullName evidence="2">Skp1_POZ domain-containing protein</fullName>
    </submittedName>
</protein>
<sequence length="84" mass="9697">MLTDLGFTEDALPDEAIPMPTVNGDALEAIIKWLRMHEEEEPKTEDCRQEHRLNRIVVQEDVEFLDSLTPRTRLADVINAAYFL</sequence>
<dbReference type="SUPFAM" id="SSF54695">
    <property type="entry name" value="POZ domain"/>
    <property type="match status" value="1"/>
</dbReference>
<accession>A0A1I7Y192</accession>
<name>A0A1I7Y192_9BILA</name>
<dbReference type="WBParaSite" id="L893_g11708.t1">
    <property type="protein sequence ID" value="L893_g11708.t1"/>
    <property type="gene ID" value="L893_g11708"/>
</dbReference>
<evidence type="ECO:0000313" key="1">
    <source>
        <dbReference type="Proteomes" id="UP000095287"/>
    </source>
</evidence>
<dbReference type="Proteomes" id="UP000095287">
    <property type="component" value="Unplaced"/>
</dbReference>
<reference evidence="2" key="1">
    <citation type="submission" date="2016-11" db="UniProtKB">
        <authorList>
            <consortium name="WormBaseParasite"/>
        </authorList>
    </citation>
    <scope>IDENTIFICATION</scope>
</reference>